<keyword evidence="4 6" id="KW-0067">ATP-binding</keyword>
<dbReference type="PROSITE" id="PS00211">
    <property type="entry name" value="ABC_TRANSPORTER_1"/>
    <property type="match status" value="1"/>
</dbReference>
<gene>
    <name evidence="6" type="ORF">B4N89_04150</name>
</gene>
<evidence type="ECO:0000256" key="1">
    <source>
        <dbReference type="ARBA" id="ARBA00005417"/>
    </source>
</evidence>
<dbReference type="STRING" id="159449.B4N89_04150"/>
<dbReference type="InterPro" id="IPR015860">
    <property type="entry name" value="ABC_transpr_TagH-like"/>
</dbReference>
<dbReference type="eggNOG" id="COG1134">
    <property type="taxonomic scope" value="Bacteria"/>
</dbReference>
<keyword evidence="7" id="KW-1185">Reference proteome</keyword>
<dbReference type="OrthoDB" id="9778870at2"/>
<protein>
    <submittedName>
        <fullName evidence="6">Sugar ABC transporter ATP-binding protein</fullName>
    </submittedName>
</protein>
<dbReference type="InterPro" id="IPR027417">
    <property type="entry name" value="P-loop_NTPase"/>
</dbReference>
<dbReference type="SMART" id="SM00382">
    <property type="entry name" value="AAA"/>
    <property type="match status" value="1"/>
</dbReference>
<dbReference type="Pfam" id="PF00005">
    <property type="entry name" value="ABC_tran"/>
    <property type="match status" value="1"/>
</dbReference>
<dbReference type="EMBL" id="MWQN01000001">
    <property type="protein sequence ID" value="OPC80245.1"/>
    <property type="molecule type" value="Genomic_DNA"/>
</dbReference>
<dbReference type="RefSeq" id="WP_078974506.1">
    <property type="nucleotide sequence ID" value="NZ_MWQN01000001.1"/>
</dbReference>
<comment type="caution">
    <text evidence="6">The sequence shown here is derived from an EMBL/GenBank/DDBJ whole genome shotgun (WGS) entry which is preliminary data.</text>
</comment>
<dbReference type="PROSITE" id="PS50893">
    <property type="entry name" value="ABC_TRANSPORTER_2"/>
    <property type="match status" value="1"/>
</dbReference>
<dbReference type="GO" id="GO:0005524">
    <property type="term" value="F:ATP binding"/>
    <property type="evidence" value="ECO:0007669"/>
    <property type="project" value="UniProtKB-KW"/>
</dbReference>
<organism evidence="6 7">
    <name type="scientific">Embleya scabrispora</name>
    <dbReference type="NCBI Taxonomy" id="159449"/>
    <lineage>
        <taxon>Bacteria</taxon>
        <taxon>Bacillati</taxon>
        <taxon>Actinomycetota</taxon>
        <taxon>Actinomycetes</taxon>
        <taxon>Kitasatosporales</taxon>
        <taxon>Streptomycetaceae</taxon>
        <taxon>Embleya</taxon>
    </lineage>
</organism>
<dbReference type="GO" id="GO:0140359">
    <property type="term" value="F:ABC-type transporter activity"/>
    <property type="evidence" value="ECO:0007669"/>
    <property type="project" value="InterPro"/>
</dbReference>
<evidence type="ECO:0000256" key="4">
    <source>
        <dbReference type="ARBA" id="ARBA00022840"/>
    </source>
</evidence>
<proteinExistence type="inferred from homology"/>
<dbReference type="SUPFAM" id="SSF52540">
    <property type="entry name" value="P-loop containing nucleoside triphosphate hydrolases"/>
    <property type="match status" value="1"/>
</dbReference>
<dbReference type="InterPro" id="IPR017871">
    <property type="entry name" value="ABC_transporter-like_CS"/>
</dbReference>
<dbReference type="PANTHER" id="PTHR46743">
    <property type="entry name" value="TEICHOIC ACIDS EXPORT ATP-BINDING PROTEIN TAGH"/>
    <property type="match status" value="1"/>
</dbReference>
<keyword evidence="3" id="KW-0547">Nucleotide-binding</keyword>
<evidence type="ECO:0000313" key="6">
    <source>
        <dbReference type="EMBL" id="OPC80245.1"/>
    </source>
</evidence>
<dbReference type="Proteomes" id="UP000190037">
    <property type="component" value="Unassembled WGS sequence"/>
</dbReference>
<evidence type="ECO:0000313" key="7">
    <source>
        <dbReference type="Proteomes" id="UP000190037"/>
    </source>
</evidence>
<evidence type="ECO:0000256" key="2">
    <source>
        <dbReference type="ARBA" id="ARBA00022448"/>
    </source>
</evidence>
<feature type="domain" description="ABC transporter" evidence="5">
    <location>
        <begin position="40"/>
        <end position="268"/>
    </location>
</feature>
<dbReference type="AlphaFoldDB" id="A0A1T3NU23"/>
<sequence>MSPDRTSTTLAPARSGTLAPGTIQAEHLWKRFRADSQRMLLRDNLGRIARKLSGRDQADWRWALRDIHIHVDPGEAVGLIGSNGSGKSTLLKMLTGVMYPYAGRLQVRGRVGALIEVRAGIHPDLTGRENAFLYGSLLGLKRAEVAKRFDDIVDFAELGTAIDRQVKWYSSGMQMRLGFAVAAFLEPDVLLVDEVLAVGDALFQQKCLDRMRVVLEQGTTLVLVSHDLASVESICTRGIWLEQGEIRTDGPIRQALRGYRDSVEEETEARTRTDEAIRTTYVDVRGVDTAGPTTNRSMVVEADFVGDFRGSATVHIGVTEGTASPVFTTRRDVRFGPSGTRVKCTLDRLPLPRGRYALWIGVYDGDGHPLTAWHPAKQFDVAGPELDTPPRAVVLAAPVYVDHTWEG</sequence>
<evidence type="ECO:0000259" key="5">
    <source>
        <dbReference type="PROSITE" id="PS50893"/>
    </source>
</evidence>
<dbReference type="InterPro" id="IPR003593">
    <property type="entry name" value="AAA+_ATPase"/>
</dbReference>
<reference evidence="6 7" key="1">
    <citation type="submission" date="2017-03" db="EMBL/GenBank/DDBJ databases">
        <title>Draft genome sequence of Streptomyces scabrisporus NF3, endophyte isolated from Amphipterygium adstringens.</title>
        <authorList>
            <person name="Vazquez M."/>
            <person name="Ceapa C.D."/>
            <person name="Rodriguez Luna D."/>
            <person name="Sanchez Esquivel S."/>
        </authorList>
    </citation>
    <scope>NUCLEOTIDE SEQUENCE [LARGE SCALE GENOMIC DNA]</scope>
    <source>
        <strain evidence="6 7">NF3</strain>
    </source>
</reference>
<comment type="similarity">
    <text evidence="1">Belongs to the ABC transporter superfamily.</text>
</comment>
<name>A0A1T3NU23_9ACTN</name>
<dbReference type="PANTHER" id="PTHR46743:SF2">
    <property type="entry name" value="TEICHOIC ACIDS EXPORT ATP-BINDING PROTEIN TAGH"/>
    <property type="match status" value="1"/>
</dbReference>
<dbReference type="GO" id="GO:0016020">
    <property type="term" value="C:membrane"/>
    <property type="evidence" value="ECO:0007669"/>
    <property type="project" value="InterPro"/>
</dbReference>
<evidence type="ECO:0000256" key="3">
    <source>
        <dbReference type="ARBA" id="ARBA00022741"/>
    </source>
</evidence>
<accession>A0A1T3NU23</accession>
<dbReference type="GO" id="GO:0016887">
    <property type="term" value="F:ATP hydrolysis activity"/>
    <property type="evidence" value="ECO:0007669"/>
    <property type="project" value="InterPro"/>
</dbReference>
<dbReference type="CDD" id="cd03220">
    <property type="entry name" value="ABC_KpsT_Wzt"/>
    <property type="match status" value="1"/>
</dbReference>
<dbReference type="Gene3D" id="3.40.50.300">
    <property type="entry name" value="P-loop containing nucleotide triphosphate hydrolases"/>
    <property type="match status" value="1"/>
</dbReference>
<dbReference type="InterPro" id="IPR003439">
    <property type="entry name" value="ABC_transporter-like_ATP-bd"/>
</dbReference>
<dbReference type="InterPro" id="IPR050683">
    <property type="entry name" value="Bact_Polysacc_Export_ATP-bd"/>
</dbReference>
<keyword evidence="2" id="KW-0813">Transport</keyword>